<dbReference type="Proteomes" id="UP000604046">
    <property type="component" value="Unassembled WGS sequence"/>
</dbReference>
<feature type="region of interest" description="Disordered" evidence="1">
    <location>
        <begin position="151"/>
        <end position="258"/>
    </location>
</feature>
<feature type="compositionally biased region" description="Basic residues" evidence="1">
    <location>
        <begin position="98"/>
        <end position="109"/>
    </location>
</feature>
<feature type="region of interest" description="Disordered" evidence="1">
    <location>
        <begin position="272"/>
        <end position="318"/>
    </location>
</feature>
<feature type="compositionally biased region" description="Pro residues" evidence="1">
    <location>
        <begin position="211"/>
        <end position="240"/>
    </location>
</feature>
<feature type="compositionally biased region" description="Polar residues" evidence="1">
    <location>
        <begin position="360"/>
        <end position="381"/>
    </location>
</feature>
<feature type="compositionally biased region" description="Pro residues" evidence="1">
    <location>
        <begin position="304"/>
        <end position="315"/>
    </location>
</feature>
<sequence length="526" mass="56986">MDTADIQGKLLAYFNQLSPEARDRLLASAPAQETQPQPASGSGNAQPGQTLPTKAPPPVVTGQAQAQSPESGSTPNPAPDASASSLLADELADMKKSASTRRGQKAKALTRKDWDFIDPAQGLSWSPDQIRRAHGDGRVIPSLVFSLPRQAHLPSPAHCPRSPRPAQPDIQEDEALNTPLPRSSSDEDSPVIEEVIGFGGVPIAMPKIVSPWPPKQPKAPAPAEPQVPPAPPAKSTPPSPGQSLPSEPTSKADPPANAVSVDWDSFWFNVEEEFMAAQPKGPPSCPPPAQPPQQTQESHQPPGTKAPPPPMPQEPEPAHKKIKCSVFGADGWILRKDQRGRVHITEADYASLVAHADQGEANTSPPTAQEQTDSQNAQTQDDFTDLLGLGQDSSDRGLRNPFPNPLRTGGDFRPKATSARSMPCPHLLITPNADRRYRGTLIMPSVSLPDTFNLAPHLLKVFYVDHRERLRCMRPCSTRPHCPFGLVCAQIMSDSDSEHLDHLCSRCVEFRRAHEDPWGWFHAYAP</sequence>
<dbReference type="EMBL" id="CAJNDS010000602">
    <property type="protein sequence ID" value="CAE7221793.1"/>
    <property type="molecule type" value="Genomic_DNA"/>
</dbReference>
<evidence type="ECO:0000313" key="3">
    <source>
        <dbReference type="Proteomes" id="UP000604046"/>
    </source>
</evidence>
<feature type="compositionally biased region" description="Polar residues" evidence="1">
    <location>
        <begin position="31"/>
        <end position="52"/>
    </location>
</feature>
<organism evidence="2 3">
    <name type="scientific">Symbiodinium natans</name>
    <dbReference type="NCBI Taxonomy" id="878477"/>
    <lineage>
        <taxon>Eukaryota</taxon>
        <taxon>Sar</taxon>
        <taxon>Alveolata</taxon>
        <taxon>Dinophyceae</taxon>
        <taxon>Suessiales</taxon>
        <taxon>Symbiodiniaceae</taxon>
        <taxon>Symbiodinium</taxon>
    </lineage>
</organism>
<keyword evidence="3" id="KW-1185">Reference proteome</keyword>
<name>A0A812K3Q5_9DINO</name>
<gene>
    <name evidence="2" type="ORF">SNAT2548_LOCUS8201</name>
</gene>
<feature type="region of interest" description="Disordered" evidence="1">
    <location>
        <begin position="358"/>
        <end position="425"/>
    </location>
</feature>
<evidence type="ECO:0000256" key="1">
    <source>
        <dbReference type="SAM" id="MobiDB-lite"/>
    </source>
</evidence>
<feature type="compositionally biased region" description="Polar residues" evidence="1">
    <location>
        <begin position="62"/>
        <end position="74"/>
    </location>
</feature>
<protein>
    <submittedName>
        <fullName evidence="2">Uncharacterized protein</fullName>
    </submittedName>
</protein>
<feature type="region of interest" description="Disordered" evidence="1">
    <location>
        <begin position="23"/>
        <end position="112"/>
    </location>
</feature>
<proteinExistence type="predicted"/>
<feature type="compositionally biased region" description="Low complexity" evidence="1">
    <location>
        <begin position="79"/>
        <end position="89"/>
    </location>
</feature>
<reference evidence="2" key="1">
    <citation type="submission" date="2021-02" db="EMBL/GenBank/DDBJ databases">
        <authorList>
            <person name="Dougan E. K."/>
            <person name="Rhodes N."/>
            <person name="Thang M."/>
            <person name="Chan C."/>
        </authorList>
    </citation>
    <scope>NUCLEOTIDE SEQUENCE</scope>
</reference>
<comment type="caution">
    <text evidence="2">The sequence shown here is derived from an EMBL/GenBank/DDBJ whole genome shotgun (WGS) entry which is preliminary data.</text>
</comment>
<feature type="compositionally biased region" description="Pro residues" evidence="1">
    <location>
        <begin position="280"/>
        <end position="291"/>
    </location>
</feature>
<evidence type="ECO:0000313" key="2">
    <source>
        <dbReference type="EMBL" id="CAE7221793.1"/>
    </source>
</evidence>
<dbReference type="AlphaFoldDB" id="A0A812K3Q5"/>
<accession>A0A812K3Q5</accession>